<dbReference type="Pfam" id="PF00583">
    <property type="entry name" value="Acetyltransf_1"/>
    <property type="match status" value="1"/>
</dbReference>
<feature type="domain" description="N-acetyltransferase" evidence="1">
    <location>
        <begin position="116"/>
        <end position="201"/>
    </location>
</feature>
<evidence type="ECO:0000259" key="1">
    <source>
        <dbReference type="PROSITE" id="PS51186"/>
    </source>
</evidence>
<dbReference type="EMBL" id="CP074405">
    <property type="protein sequence ID" value="QVI62652.1"/>
    <property type="molecule type" value="Genomic_DNA"/>
</dbReference>
<keyword evidence="3" id="KW-1185">Reference proteome</keyword>
<sequence length="209" mass="22084">MDVQVGEVAPGEVPSCARVIAAALRDDAVVRSLVPGDHDRFARLTSVYAAAVRMALAGRGVVDVARDGPDGPVVGVAMWEGPDHSPGGWPLLRELPGLVRAVGVRRLPASARALRAFAALRPRYPHWFLADVATEPTARGHGVGSALLAHRLALVDTTGLPAYLESTTAASRRLYERFGFRATGTVRLPGAAATAMVRPAVRDDDAVDR</sequence>
<protein>
    <submittedName>
        <fullName evidence="2">GNAT family N-acetyltransferase</fullName>
    </submittedName>
</protein>
<evidence type="ECO:0000313" key="2">
    <source>
        <dbReference type="EMBL" id="QVI62652.1"/>
    </source>
</evidence>
<evidence type="ECO:0000313" key="3">
    <source>
        <dbReference type="Proteomes" id="UP000677804"/>
    </source>
</evidence>
<dbReference type="Proteomes" id="UP000677804">
    <property type="component" value="Chromosome"/>
</dbReference>
<dbReference type="PANTHER" id="PTHR42791:SF1">
    <property type="entry name" value="N-ACETYLTRANSFERASE DOMAIN-CONTAINING PROTEIN"/>
    <property type="match status" value="1"/>
</dbReference>
<reference evidence="2 3" key="1">
    <citation type="submission" date="2021-05" db="EMBL/GenBank/DDBJ databases">
        <title>Novel species in genus Cellulomonas.</title>
        <authorList>
            <person name="Zhang G."/>
        </authorList>
    </citation>
    <scope>NUCLEOTIDE SEQUENCE [LARGE SCALE GENOMIC DNA]</scope>
    <source>
        <strain evidence="3">zg-ZUI222</strain>
    </source>
</reference>
<dbReference type="RefSeq" id="WP_207341758.1">
    <property type="nucleotide sequence ID" value="NZ_CP074405.1"/>
</dbReference>
<name>A0ABX8DA54_9CELL</name>
<dbReference type="PANTHER" id="PTHR42791">
    <property type="entry name" value="GNAT FAMILY ACETYLTRANSFERASE"/>
    <property type="match status" value="1"/>
</dbReference>
<dbReference type="CDD" id="cd04301">
    <property type="entry name" value="NAT_SF"/>
    <property type="match status" value="1"/>
</dbReference>
<dbReference type="SUPFAM" id="SSF55729">
    <property type="entry name" value="Acyl-CoA N-acyltransferases (Nat)"/>
    <property type="match status" value="1"/>
</dbReference>
<gene>
    <name evidence="2" type="ORF">KG103_01525</name>
</gene>
<dbReference type="Gene3D" id="3.40.630.30">
    <property type="match status" value="1"/>
</dbReference>
<dbReference type="PROSITE" id="PS51186">
    <property type="entry name" value="GNAT"/>
    <property type="match status" value="1"/>
</dbReference>
<dbReference type="InterPro" id="IPR052523">
    <property type="entry name" value="Trichothecene_AcTrans"/>
</dbReference>
<proteinExistence type="predicted"/>
<organism evidence="2 3">
    <name type="scientific">Cellulomonas wangleii</name>
    <dbReference type="NCBI Taxonomy" id="2816956"/>
    <lineage>
        <taxon>Bacteria</taxon>
        <taxon>Bacillati</taxon>
        <taxon>Actinomycetota</taxon>
        <taxon>Actinomycetes</taxon>
        <taxon>Micrococcales</taxon>
        <taxon>Cellulomonadaceae</taxon>
        <taxon>Cellulomonas</taxon>
    </lineage>
</organism>
<dbReference type="InterPro" id="IPR016181">
    <property type="entry name" value="Acyl_CoA_acyltransferase"/>
</dbReference>
<dbReference type="InterPro" id="IPR000182">
    <property type="entry name" value="GNAT_dom"/>
</dbReference>
<accession>A0ABX8DA54</accession>